<dbReference type="PANTHER" id="PTHR42942">
    <property type="entry name" value="6-O-METHYLGUANINE DNA METHYLTRANSFERASE"/>
    <property type="match status" value="1"/>
</dbReference>
<keyword evidence="1" id="KW-0227">DNA damage</keyword>
<dbReference type="Pfam" id="PF01035">
    <property type="entry name" value="DNA_binding_1"/>
    <property type="match status" value="1"/>
</dbReference>
<evidence type="ECO:0000259" key="2">
    <source>
        <dbReference type="Pfam" id="PF01035"/>
    </source>
</evidence>
<organism evidence="3 4">
    <name type="scientific">Candidatus Gottesmanbacteria bacterium RIFCSPLOWO2_01_FULL_49_10</name>
    <dbReference type="NCBI Taxonomy" id="1798396"/>
    <lineage>
        <taxon>Bacteria</taxon>
        <taxon>Candidatus Gottesmaniibacteriota</taxon>
    </lineage>
</organism>
<evidence type="ECO:0000313" key="3">
    <source>
        <dbReference type="EMBL" id="OGG29783.1"/>
    </source>
</evidence>
<dbReference type="InterPro" id="IPR052520">
    <property type="entry name" value="ATL_DNA_repair"/>
</dbReference>
<dbReference type="Proteomes" id="UP000176409">
    <property type="component" value="Unassembled WGS sequence"/>
</dbReference>
<name>A0A1F6AZ27_9BACT</name>
<dbReference type="EMBL" id="MFJZ01000037">
    <property type="protein sequence ID" value="OGG29783.1"/>
    <property type="molecule type" value="Genomic_DNA"/>
</dbReference>
<evidence type="ECO:0000313" key="4">
    <source>
        <dbReference type="Proteomes" id="UP000176409"/>
    </source>
</evidence>
<dbReference type="NCBIfam" id="TIGR00589">
    <property type="entry name" value="ogt"/>
    <property type="match status" value="1"/>
</dbReference>
<dbReference type="GO" id="GO:0006281">
    <property type="term" value="P:DNA repair"/>
    <property type="evidence" value="ECO:0007669"/>
    <property type="project" value="InterPro"/>
</dbReference>
<dbReference type="Gene3D" id="1.10.10.10">
    <property type="entry name" value="Winged helix-like DNA-binding domain superfamily/Winged helix DNA-binding domain"/>
    <property type="match status" value="1"/>
</dbReference>
<gene>
    <name evidence="3" type="ORF">A2973_02440</name>
</gene>
<reference evidence="3 4" key="1">
    <citation type="journal article" date="2016" name="Nat. Commun.">
        <title>Thousands of microbial genomes shed light on interconnected biogeochemical processes in an aquifer system.</title>
        <authorList>
            <person name="Anantharaman K."/>
            <person name="Brown C.T."/>
            <person name="Hug L.A."/>
            <person name="Sharon I."/>
            <person name="Castelle C.J."/>
            <person name="Probst A.J."/>
            <person name="Thomas B.C."/>
            <person name="Singh A."/>
            <person name="Wilkins M.J."/>
            <person name="Karaoz U."/>
            <person name="Brodie E.L."/>
            <person name="Williams K.H."/>
            <person name="Hubbard S.S."/>
            <person name="Banfield J.F."/>
        </authorList>
    </citation>
    <scope>NUCLEOTIDE SEQUENCE [LARGE SCALE GENOMIC DNA]</scope>
</reference>
<dbReference type="InterPro" id="IPR036388">
    <property type="entry name" value="WH-like_DNA-bd_sf"/>
</dbReference>
<sequence>MTKDFFNRVYEVVQRIPLGKVATYRLVADILDTRDARRVGHALHANPDGSRTPCHRVVFSDGRLAPGYAFGGPNEQHRRLELEGISFSSDDKVDLSLHLWHPD</sequence>
<dbReference type="STRING" id="1798396.A2973_02440"/>
<dbReference type="SUPFAM" id="SSF46767">
    <property type="entry name" value="Methylated DNA-protein cysteine methyltransferase, C-terminal domain"/>
    <property type="match status" value="1"/>
</dbReference>
<dbReference type="InterPro" id="IPR036217">
    <property type="entry name" value="MethylDNA_cys_MeTrfase_DNAb"/>
</dbReference>
<evidence type="ECO:0000256" key="1">
    <source>
        <dbReference type="ARBA" id="ARBA00022763"/>
    </source>
</evidence>
<dbReference type="CDD" id="cd06445">
    <property type="entry name" value="ATase"/>
    <property type="match status" value="1"/>
</dbReference>
<dbReference type="InterPro" id="IPR014048">
    <property type="entry name" value="MethylDNA_cys_MeTrfase_DNA-bd"/>
</dbReference>
<comment type="caution">
    <text evidence="3">The sequence shown here is derived from an EMBL/GenBank/DDBJ whole genome shotgun (WGS) entry which is preliminary data.</text>
</comment>
<dbReference type="PANTHER" id="PTHR42942:SF1">
    <property type="entry name" value="ALKYLTRANSFERASE-LIKE PROTEIN 1"/>
    <property type="match status" value="1"/>
</dbReference>
<feature type="domain" description="Methylated-DNA-[protein]-cysteine S-methyltransferase DNA binding" evidence="2">
    <location>
        <begin position="4"/>
        <end position="85"/>
    </location>
</feature>
<protein>
    <recommendedName>
        <fullName evidence="2">Methylated-DNA-[protein]-cysteine S-methyltransferase DNA binding domain-containing protein</fullName>
    </recommendedName>
</protein>
<dbReference type="AlphaFoldDB" id="A0A1F6AZ27"/>
<dbReference type="GO" id="GO:0003824">
    <property type="term" value="F:catalytic activity"/>
    <property type="evidence" value="ECO:0007669"/>
    <property type="project" value="InterPro"/>
</dbReference>
<proteinExistence type="predicted"/>
<accession>A0A1F6AZ27</accession>